<sequence length="169" mass="18328">MYVTLAELADRPGATELSQVATPLRYAAVDPELLDALLRAESVGSWPADQVQIGMEALDVIVSAANDAQAIIDGYLRRRGYALPLAARFGIVTGWARAITRYLLHKDRLSAEATDPIVRDYRDALKFLQLVADGKFSLGPDDPLAPVSGGAPEFSAPPRVFSRDSLKDF</sequence>
<evidence type="ECO:0000256" key="1">
    <source>
        <dbReference type="SAM" id="MobiDB-lite"/>
    </source>
</evidence>
<organism evidence="2 3">
    <name type="scientific">Zestomonas carbonaria</name>
    <dbReference type="NCBI Taxonomy" id="2762745"/>
    <lineage>
        <taxon>Bacteria</taxon>
        <taxon>Pseudomonadati</taxon>
        <taxon>Pseudomonadota</taxon>
        <taxon>Gammaproteobacteria</taxon>
        <taxon>Pseudomonadales</taxon>
        <taxon>Pseudomonadaceae</taxon>
        <taxon>Zestomonas</taxon>
    </lineage>
</organism>
<evidence type="ECO:0008006" key="4">
    <source>
        <dbReference type="Google" id="ProtNLM"/>
    </source>
</evidence>
<evidence type="ECO:0000313" key="2">
    <source>
        <dbReference type="EMBL" id="CAD5107234.1"/>
    </source>
</evidence>
<feature type="region of interest" description="Disordered" evidence="1">
    <location>
        <begin position="143"/>
        <end position="169"/>
    </location>
</feature>
<accession>A0A7U7ELJ3</accession>
<protein>
    <recommendedName>
        <fullName evidence="4">Mu-like prophage protein gp36</fullName>
    </recommendedName>
</protein>
<dbReference type="Pfam" id="PF07030">
    <property type="entry name" value="Phage_Mu_Gp36"/>
    <property type="match status" value="1"/>
</dbReference>
<dbReference type="InterPro" id="IPR009752">
    <property type="entry name" value="Phage_Mu_GpJ"/>
</dbReference>
<gene>
    <name evidence="2" type="ORF">PSEWESI4_01505</name>
</gene>
<dbReference type="AlphaFoldDB" id="A0A7U7ELJ3"/>
<reference evidence="2 3" key="1">
    <citation type="submission" date="2020-08" db="EMBL/GenBank/DDBJ databases">
        <authorList>
            <person name="Criscuolo A."/>
        </authorList>
    </citation>
    <scope>NUCLEOTIDE SEQUENCE [LARGE SCALE GENOMIC DNA]</scope>
    <source>
        <strain evidence="2">CIP111764</strain>
    </source>
</reference>
<keyword evidence="3" id="KW-1185">Reference proteome</keyword>
<evidence type="ECO:0000313" key="3">
    <source>
        <dbReference type="Proteomes" id="UP000583387"/>
    </source>
</evidence>
<dbReference type="Proteomes" id="UP000583387">
    <property type="component" value="Unassembled WGS sequence"/>
</dbReference>
<dbReference type="EMBL" id="CAJFCI010000031">
    <property type="protein sequence ID" value="CAD5107234.1"/>
    <property type="molecule type" value="Genomic_DNA"/>
</dbReference>
<comment type="caution">
    <text evidence="2">The sequence shown here is derived from an EMBL/GenBank/DDBJ whole genome shotgun (WGS) entry which is preliminary data.</text>
</comment>
<name>A0A7U7ELJ3_9GAMM</name>
<proteinExistence type="predicted"/>
<dbReference type="RefSeq" id="WP_187670584.1">
    <property type="nucleotide sequence ID" value="NZ_CAJFCI010000031.1"/>
</dbReference>